<protein>
    <submittedName>
        <fullName evidence="3">Fatty acid desaturase</fullName>
    </submittedName>
</protein>
<dbReference type="PANTHER" id="PTHR36459">
    <property type="entry name" value="ORF"/>
    <property type="match status" value="1"/>
</dbReference>
<feature type="transmembrane region" description="Helical" evidence="1">
    <location>
        <begin position="83"/>
        <end position="104"/>
    </location>
</feature>
<feature type="transmembrane region" description="Helical" evidence="1">
    <location>
        <begin position="259"/>
        <end position="277"/>
    </location>
</feature>
<feature type="transmembrane region" description="Helical" evidence="1">
    <location>
        <begin position="116"/>
        <end position="136"/>
    </location>
</feature>
<dbReference type="InterPro" id="IPR005804">
    <property type="entry name" value="FA_desaturase_dom"/>
</dbReference>
<feature type="domain" description="Fatty acid desaturase" evidence="2">
    <location>
        <begin position="111"/>
        <end position="333"/>
    </location>
</feature>
<proteinExistence type="predicted"/>
<gene>
    <name evidence="3" type="ORF">HKI87_07g49370</name>
</gene>
<sequence>MAPYSGESMTTTTVVSEEAAKAVDDWLRKPTKAEQEAKRSACLAAAKADLAAPRNEYKFSFPEGSRIDNYVNECLKDPRDKPLFNMLMNTCVISIPLLVSLFLFAPNNKWGHLLGLGYFLIHYVSFLHSYILALHYSSHRTLMKKDSGLAWFNNVAPYILCPTFGIPSGMYYLHHIVMHHCHDNCIPYDVSSTEPYQRDNLLHFAHYWFRFWATIWVELPRFAFRVKQYRLCAMSFVYQFVYFTYIYQTWKYNPVVCTWGILVPFFFTQFMLAYGNFGQHQFVEAGKPSNFRSTYNCVDCFDNTKSFLDGYHVLHHNNSKLHWSMFPETFMKQVDKMNEEKALTFNQIGFFEASLLIYLGRLDKLADKAITPWDASKQELIDIMKDRLKPISRPGHGSKKTM</sequence>
<dbReference type="AlphaFoldDB" id="A0AAX4PB04"/>
<dbReference type="Pfam" id="PF00487">
    <property type="entry name" value="FA_desaturase"/>
    <property type="match status" value="1"/>
</dbReference>
<dbReference type="EMBL" id="CP151507">
    <property type="protein sequence ID" value="WZN63389.1"/>
    <property type="molecule type" value="Genomic_DNA"/>
</dbReference>
<feature type="transmembrane region" description="Helical" evidence="1">
    <location>
        <begin position="229"/>
        <end position="247"/>
    </location>
</feature>
<keyword evidence="4" id="KW-1185">Reference proteome</keyword>
<reference evidence="3 4" key="1">
    <citation type="submission" date="2024-03" db="EMBL/GenBank/DDBJ databases">
        <title>Complete genome sequence of the green alga Chloropicon roscoffensis RCC1871.</title>
        <authorList>
            <person name="Lemieux C."/>
            <person name="Pombert J.-F."/>
            <person name="Otis C."/>
            <person name="Turmel M."/>
        </authorList>
    </citation>
    <scope>NUCLEOTIDE SEQUENCE [LARGE SCALE GENOMIC DNA]</scope>
    <source>
        <strain evidence="3 4">RCC1871</strain>
    </source>
</reference>
<keyword evidence="1" id="KW-0812">Transmembrane</keyword>
<dbReference type="GO" id="GO:0006629">
    <property type="term" value="P:lipid metabolic process"/>
    <property type="evidence" value="ECO:0007669"/>
    <property type="project" value="InterPro"/>
</dbReference>
<evidence type="ECO:0000313" key="3">
    <source>
        <dbReference type="EMBL" id="WZN63389.1"/>
    </source>
</evidence>
<accession>A0AAX4PB04</accession>
<evidence type="ECO:0000313" key="4">
    <source>
        <dbReference type="Proteomes" id="UP001472866"/>
    </source>
</evidence>
<evidence type="ECO:0000256" key="1">
    <source>
        <dbReference type="SAM" id="Phobius"/>
    </source>
</evidence>
<keyword evidence="1" id="KW-0472">Membrane</keyword>
<keyword evidence="1" id="KW-1133">Transmembrane helix</keyword>
<dbReference type="Proteomes" id="UP001472866">
    <property type="component" value="Chromosome 07"/>
</dbReference>
<organism evidence="3 4">
    <name type="scientific">Chloropicon roscoffensis</name>
    <dbReference type="NCBI Taxonomy" id="1461544"/>
    <lineage>
        <taxon>Eukaryota</taxon>
        <taxon>Viridiplantae</taxon>
        <taxon>Chlorophyta</taxon>
        <taxon>Chloropicophyceae</taxon>
        <taxon>Chloropicales</taxon>
        <taxon>Chloropicaceae</taxon>
        <taxon>Chloropicon</taxon>
    </lineage>
</organism>
<name>A0AAX4PB04_9CHLO</name>
<evidence type="ECO:0000259" key="2">
    <source>
        <dbReference type="Pfam" id="PF00487"/>
    </source>
</evidence>
<dbReference type="PANTHER" id="PTHR36459:SF1">
    <property type="entry name" value="FATTY ACID DESATURASE DOMAIN-CONTAINING PROTEIN-RELATED"/>
    <property type="match status" value="1"/>
</dbReference>